<evidence type="ECO:0000256" key="2">
    <source>
        <dbReference type="SAM" id="SignalP"/>
    </source>
</evidence>
<gene>
    <name evidence="3" type="ORF">PJIAN_456</name>
</gene>
<dbReference type="OrthoDB" id="796539at2"/>
<reference evidence="4" key="2">
    <citation type="journal article" date="2017" name="Genome Announc.">
        <title>Draft genome sequence of Paludibacter jiangxiensis NM7(T), a propionate-producing fermentative bacterium.</title>
        <authorList>
            <person name="Qiu Y.-L."/>
            <person name="Tourlousse D.M."/>
            <person name="Matsuura N."/>
            <person name="Ohashi A."/>
            <person name="Sekiguchi Y."/>
        </authorList>
    </citation>
    <scope>NUCLEOTIDE SEQUENCE [LARGE SCALE GENOMIC DNA]</scope>
    <source>
        <strain evidence="4">NM7</strain>
    </source>
</reference>
<dbReference type="RefSeq" id="WP_068704822.1">
    <property type="nucleotide sequence ID" value="NZ_BDCR01000004.1"/>
</dbReference>
<evidence type="ECO:0008006" key="5">
    <source>
        <dbReference type="Google" id="ProtNLM"/>
    </source>
</evidence>
<feature type="signal peptide" evidence="2">
    <location>
        <begin position="1"/>
        <end position="19"/>
    </location>
</feature>
<feature type="region of interest" description="Disordered" evidence="1">
    <location>
        <begin position="103"/>
        <end position="122"/>
    </location>
</feature>
<dbReference type="Proteomes" id="UP000076586">
    <property type="component" value="Unassembled WGS sequence"/>
</dbReference>
<sequence>MKTLASVAFMLLFALQAYAGKVDGTWKATFGAPDGGQGMEMTFKFATDGDKVTGSIATPQGDMPISNGKITETGFTFEIDFNGTTMKNTGTFKDDDTITLKAEGMPAPDGQDNPGLVLKRQK</sequence>
<dbReference type="EMBL" id="BDCR01000004">
    <property type="protein sequence ID" value="GAT63518.1"/>
    <property type="molecule type" value="Genomic_DNA"/>
</dbReference>
<protein>
    <recommendedName>
        <fullName evidence="5">TIGR03067 domain-containing protein</fullName>
    </recommendedName>
</protein>
<keyword evidence="4" id="KW-1185">Reference proteome</keyword>
<feature type="chain" id="PRO_5007905217" description="TIGR03067 domain-containing protein" evidence="2">
    <location>
        <begin position="20"/>
        <end position="122"/>
    </location>
</feature>
<dbReference type="AlphaFoldDB" id="A0A171ACB5"/>
<dbReference type="STRING" id="681398.PJIAN_456"/>
<accession>A0A171ACB5</accession>
<name>A0A171ACB5_9BACT</name>
<evidence type="ECO:0000313" key="4">
    <source>
        <dbReference type="Proteomes" id="UP000076586"/>
    </source>
</evidence>
<organism evidence="3 4">
    <name type="scientific">Paludibacter jiangxiensis</name>
    <dbReference type="NCBI Taxonomy" id="681398"/>
    <lineage>
        <taxon>Bacteria</taxon>
        <taxon>Pseudomonadati</taxon>
        <taxon>Bacteroidota</taxon>
        <taxon>Bacteroidia</taxon>
        <taxon>Bacteroidales</taxon>
        <taxon>Paludibacteraceae</taxon>
        <taxon>Paludibacter</taxon>
    </lineage>
</organism>
<comment type="caution">
    <text evidence="3">The sequence shown here is derived from an EMBL/GenBank/DDBJ whole genome shotgun (WGS) entry which is preliminary data.</text>
</comment>
<proteinExistence type="predicted"/>
<evidence type="ECO:0000313" key="3">
    <source>
        <dbReference type="EMBL" id="GAT63518.1"/>
    </source>
</evidence>
<keyword evidence="2" id="KW-0732">Signal</keyword>
<reference evidence="4" key="1">
    <citation type="submission" date="2016-04" db="EMBL/GenBank/DDBJ databases">
        <title>Draft genome sequence of Paludibacter jiangxiensis strain NM7.</title>
        <authorList>
            <person name="Qiu Y."/>
            <person name="Matsuura N."/>
            <person name="Ohashi A."/>
            <person name="Tourlousse M.D."/>
            <person name="Sekiguchi Y."/>
        </authorList>
    </citation>
    <scope>NUCLEOTIDE SEQUENCE [LARGE SCALE GENOMIC DNA]</scope>
    <source>
        <strain evidence="4">NM7</strain>
    </source>
</reference>
<evidence type="ECO:0000256" key="1">
    <source>
        <dbReference type="SAM" id="MobiDB-lite"/>
    </source>
</evidence>